<dbReference type="Pfam" id="PF13302">
    <property type="entry name" value="Acetyltransf_3"/>
    <property type="match status" value="1"/>
</dbReference>
<dbReference type="InterPro" id="IPR000182">
    <property type="entry name" value="GNAT_dom"/>
</dbReference>
<proteinExistence type="predicted"/>
<gene>
    <name evidence="2" type="primary">BQ5605_C002g00983</name>
    <name evidence="2" type="ORF">BQ5605_C002G00983</name>
</gene>
<dbReference type="InterPro" id="IPR051908">
    <property type="entry name" value="Ribosomal_N-acetyltransferase"/>
</dbReference>
<evidence type="ECO:0000259" key="1">
    <source>
        <dbReference type="PROSITE" id="PS51186"/>
    </source>
</evidence>
<name>A0A2X0LXG0_9BASI</name>
<dbReference type="AlphaFoldDB" id="A0A2X0LXG0"/>
<evidence type="ECO:0000313" key="3">
    <source>
        <dbReference type="Proteomes" id="UP000249464"/>
    </source>
</evidence>
<dbReference type="Gene3D" id="3.40.630.30">
    <property type="match status" value="1"/>
</dbReference>
<dbReference type="Proteomes" id="UP000249464">
    <property type="component" value="Unassembled WGS sequence"/>
</dbReference>
<dbReference type="GO" id="GO:0008999">
    <property type="term" value="F:protein-N-terminal-alanine acetyltransferase activity"/>
    <property type="evidence" value="ECO:0007669"/>
    <property type="project" value="TreeGrafter"/>
</dbReference>
<keyword evidence="3" id="KW-1185">Reference proteome</keyword>
<reference evidence="2 3" key="1">
    <citation type="submission" date="2016-11" db="EMBL/GenBank/DDBJ databases">
        <authorList>
            <person name="Jaros S."/>
            <person name="Januszkiewicz K."/>
            <person name="Wedrychowicz H."/>
        </authorList>
    </citation>
    <scope>NUCLEOTIDE SEQUENCE [LARGE SCALE GENOMIC DNA]</scope>
</reference>
<dbReference type="PANTHER" id="PTHR43441:SF5">
    <property type="entry name" value="FAMILY ACETYLTRANSFERASE, PUTATIVE-RELATED"/>
    <property type="match status" value="1"/>
</dbReference>
<protein>
    <submittedName>
        <fullName evidence="2">BQ5605_C002g00983 protein</fullName>
    </submittedName>
</protein>
<dbReference type="PROSITE" id="PS51186">
    <property type="entry name" value="GNAT"/>
    <property type="match status" value="1"/>
</dbReference>
<dbReference type="EMBL" id="FQNC01000041">
    <property type="protein sequence ID" value="SGY28906.1"/>
    <property type="molecule type" value="Genomic_DNA"/>
</dbReference>
<dbReference type="InterPro" id="IPR016181">
    <property type="entry name" value="Acyl_CoA_acyltransferase"/>
</dbReference>
<dbReference type="PANTHER" id="PTHR43441">
    <property type="entry name" value="RIBOSOMAL-PROTEIN-SERINE ACETYLTRANSFERASE"/>
    <property type="match status" value="1"/>
</dbReference>
<feature type="domain" description="N-acetyltransferase" evidence="1">
    <location>
        <begin position="70"/>
        <end position="222"/>
    </location>
</feature>
<organism evidence="2 3">
    <name type="scientific">Microbotryum silenes-dioicae</name>
    <dbReference type="NCBI Taxonomy" id="796604"/>
    <lineage>
        <taxon>Eukaryota</taxon>
        <taxon>Fungi</taxon>
        <taxon>Dikarya</taxon>
        <taxon>Basidiomycota</taxon>
        <taxon>Pucciniomycotina</taxon>
        <taxon>Microbotryomycetes</taxon>
        <taxon>Microbotryales</taxon>
        <taxon>Microbotryaceae</taxon>
        <taxon>Microbotryum</taxon>
    </lineage>
</organism>
<sequence>MPNLNLYVPPQPLETKTYHLQTPKEEYDLNFVLPVPEFLETEDGVRLVPLVPSLHAQILFPLFSSHPSMMRYLPYTYTTLESFLTFLEERRRDPGTLLWVVYDLSLILDGKEGGAEVVVDKENRERIAGMVGLLKCNDENRWGEVGHLAILPPFHRSPINTHSCSLLIRYLFDTVLFRRVCWFAHADNTPSVNAALRLGLKKEALLKWERCLGKGKDGKKLEGVLEGLREGEEKAGRWGGDEIRTFLDWGGMIGGPEVQRLLMVCSVGRSRRGRWGD</sequence>
<dbReference type="SUPFAM" id="SSF55729">
    <property type="entry name" value="Acyl-CoA N-acyltransferases (Nat)"/>
    <property type="match status" value="1"/>
</dbReference>
<accession>A0A2X0LXG0</accession>
<evidence type="ECO:0000313" key="2">
    <source>
        <dbReference type="EMBL" id="SGY28906.1"/>
    </source>
</evidence>
<dbReference type="GO" id="GO:1990189">
    <property type="term" value="F:protein N-terminal-serine acetyltransferase activity"/>
    <property type="evidence" value="ECO:0007669"/>
    <property type="project" value="TreeGrafter"/>
</dbReference>